<feature type="transmembrane region" description="Helical" evidence="1">
    <location>
        <begin position="122"/>
        <end position="148"/>
    </location>
</feature>
<feature type="transmembrane region" description="Helical" evidence="1">
    <location>
        <begin position="20"/>
        <end position="52"/>
    </location>
</feature>
<keyword evidence="1" id="KW-1133">Transmembrane helix</keyword>
<dbReference type="STRING" id="1210086.GCA_001613105_02118"/>
<reference evidence="2 3" key="1">
    <citation type="submission" date="2018-07" db="EMBL/GenBank/DDBJ databases">
        <title>Genomic Encyclopedia of Type Strains, Phase IV (KMG-IV): sequencing the most valuable type-strain genomes for metagenomic binning, comparative biology and taxonomic classification.</title>
        <authorList>
            <person name="Goeker M."/>
        </authorList>
    </citation>
    <scope>NUCLEOTIDE SEQUENCE [LARGE SCALE GENOMIC DNA]</scope>
    <source>
        <strain evidence="2 3">DSM 44290</strain>
    </source>
</reference>
<sequence length="180" mass="18239">MPAARVVTELGAPWMVNFCTAISAGIAVGALAWGVFVAVITGGIPVIINLSVGRHGVVESEPHGVNPAILAAIGFGLVIEILLAGPRELIAWTASVLAVLAGVCVVTAVWKWKVSAHTAVAAGTTVLLAMIASPWALAALPLTAVIGWSGVRLGDHIRQQAEVGALLGITLASAAYLLTA</sequence>
<evidence type="ECO:0008006" key="4">
    <source>
        <dbReference type="Google" id="ProtNLM"/>
    </source>
</evidence>
<dbReference type="Proteomes" id="UP000254869">
    <property type="component" value="Unassembled WGS sequence"/>
</dbReference>
<keyword evidence="3" id="KW-1185">Reference proteome</keyword>
<dbReference type="RefSeq" id="WP_067995953.1">
    <property type="nucleotide sequence ID" value="NZ_QQBC01000006.1"/>
</dbReference>
<evidence type="ECO:0000313" key="3">
    <source>
        <dbReference type="Proteomes" id="UP000254869"/>
    </source>
</evidence>
<keyword evidence="1" id="KW-0472">Membrane</keyword>
<gene>
    <name evidence="2" type="ORF">DFR76_106323</name>
</gene>
<accession>A0A370I3Z4</accession>
<keyword evidence="1" id="KW-0812">Transmembrane</keyword>
<proteinExistence type="predicted"/>
<feature type="transmembrane region" description="Helical" evidence="1">
    <location>
        <begin position="89"/>
        <end position="110"/>
    </location>
</feature>
<evidence type="ECO:0000313" key="2">
    <source>
        <dbReference type="EMBL" id="RDI65452.1"/>
    </source>
</evidence>
<evidence type="ECO:0000256" key="1">
    <source>
        <dbReference type="SAM" id="Phobius"/>
    </source>
</evidence>
<feature type="transmembrane region" description="Helical" evidence="1">
    <location>
        <begin position="160"/>
        <end position="178"/>
    </location>
</feature>
<comment type="caution">
    <text evidence="2">The sequence shown here is derived from an EMBL/GenBank/DDBJ whole genome shotgun (WGS) entry which is preliminary data.</text>
</comment>
<feature type="transmembrane region" description="Helical" evidence="1">
    <location>
        <begin position="64"/>
        <end position="83"/>
    </location>
</feature>
<dbReference type="AlphaFoldDB" id="A0A370I3Z4"/>
<protein>
    <recommendedName>
        <fullName evidence="4">PAP2 superfamily protein</fullName>
    </recommendedName>
</protein>
<organism evidence="2 3">
    <name type="scientific">Nocardia pseudobrasiliensis</name>
    <dbReference type="NCBI Taxonomy" id="45979"/>
    <lineage>
        <taxon>Bacteria</taxon>
        <taxon>Bacillati</taxon>
        <taxon>Actinomycetota</taxon>
        <taxon>Actinomycetes</taxon>
        <taxon>Mycobacteriales</taxon>
        <taxon>Nocardiaceae</taxon>
        <taxon>Nocardia</taxon>
    </lineage>
</organism>
<name>A0A370I3Z4_9NOCA</name>
<dbReference type="EMBL" id="QQBC01000006">
    <property type="protein sequence ID" value="RDI65452.1"/>
    <property type="molecule type" value="Genomic_DNA"/>
</dbReference>